<evidence type="ECO:0000256" key="1">
    <source>
        <dbReference type="ARBA" id="ARBA00004651"/>
    </source>
</evidence>
<evidence type="ECO:0000256" key="8">
    <source>
        <dbReference type="ARBA" id="ARBA00023170"/>
    </source>
</evidence>
<feature type="transmembrane region" description="Helical" evidence="10">
    <location>
        <begin position="1521"/>
        <end position="1540"/>
    </location>
</feature>
<feature type="transmembrane region" description="Helical" evidence="10">
    <location>
        <begin position="593"/>
        <end position="621"/>
    </location>
</feature>
<keyword evidence="3" id="KW-0716">Sensory transduction</keyword>
<gene>
    <name evidence="11" type="ORF">WN55_02663</name>
</gene>
<feature type="transmembrane region" description="Helical" evidence="10">
    <location>
        <begin position="77"/>
        <end position="98"/>
    </location>
</feature>
<evidence type="ECO:0000313" key="12">
    <source>
        <dbReference type="Proteomes" id="UP000076502"/>
    </source>
</evidence>
<feature type="transmembrane region" description="Helical" evidence="10">
    <location>
        <begin position="1283"/>
        <end position="1308"/>
    </location>
</feature>
<evidence type="ECO:0000256" key="9">
    <source>
        <dbReference type="ARBA" id="ARBA00023224"/>
    </source>
</evidence>
<proteinExistence type="predicted"/>
<dbReference type="PANTHER" id="PTHR21137">
    <property type="entry name" value="ODORANT RECEPTOR"/>
    <property type="match status" value="1"/>
</dbReference>
<feature type="transmembrane region" description="Helical" evidence="10">
    <location>
        <begin position="328"/>
        <end position="346"/>
    </location>
</feature>
<reference evidence="11 12" key="1">
    <citation type="submission" date="2015-07" db="EMBL/GenBank/DDBJ databases">
        <title>The genome of Dufourea novaeangliae.</title>
        <authorList>
            <person name="Pan H."/>
            <person name="Kapheim K."/>
        </authorList>
    </citation>
    <scope>NUCLEOTIDE SEQUENCE [LARGE SCALE GENOMIC DNA]</scope>
    <source>
        <strain evidence="11">0120121106</strain>
        <tissue evidence="11">Whole body</tissue>
    </source>
</reference>
<dbReference type="Pfam" id="PF02949">
    <property type="entry name" value="7tm_6"/>
    <property type="match status" value="5"/>
</dbReference>
<feature type="transmembrane region" description="Helical" evidence="10">
    <location>
        <begin position="1380"/>
        <end position="1398"/>
    </location>
</feature>
<evidence type="ECO:0000256" key="6">
    <source>
        <dbReference type="ARBA" id="ARBA00022989"/>
    </source>
</evidence>
<accession>A0A154NXM3</accession>
<feature type="transmembrane region" description="Helical" evidence="10">
    <location>
        <begin position="1446"/>
        <end position="1467"/>
    </location>
</feature>
<keyword evidence="7 10" id="KW-0472">Membrane</keyword>
<keyword evidence="9" id="KW-0807">Transducer</keyword>
<keyword evidence="6 10" id="KW-1133">Transmembrane helix</keyword>
<keyword evidence="5" id="KW-0552">Olfaction</keyword>
<dbReference type="PANTHER" id="PTHR21137:SF35">
    <property type="entry name" value="ODORANT RECEPTOR 19A-RELATED"/>
    <property type="match status" value="1"/>
</dbReference>
<dbReference type="InterPro" id="IPR004117">
    <property type="entry name" value="7tm6_olfct_rcpt"/>
</dbReference>
<feature type="transmembrane region" description="Helical" evidence="10">
    <location>
        <begin position="1032"/>
        <end position="1054"/>
    </location>
</feature>
<feature type="transmembrane region" description="Helical" evidence="10">
    <location>
        <begin position="1320"/>
        <end position="1339"/>
    </location>
</feature>
<organism evidence="11 12">
    <name type="scientific">Dufourea novaeangliae</name>
    <name type="common">Sweat bee</name>
    <dbReference type="NCBI Taxonomy" id="178035"/>
    <lineage>
        <taxon>Eukaryota</taxon>
        <taxon>Metazoa</taxon>
        <taxon>Ecdysozoa</taxon>
        <taxon>Arthropoda</taxon>
        <taxon>Hexapoda</taxon>
        <taxon>Insecta</taxon>
        <taxon>Pterygota</taxon>
        <taxon>Neoptera</taxon>
        <taxon>Endopterygota</taxon>
        <taxon>Hymenoptera</taxon>
        <taxon>Apocrita</taxon>
        <taxon>Aculeata</taxon>
        <taxon>Apoidea</taxon>
        <taxon>Anthophila</taxon>
        <taxon>Halictidae</taxon>
        <taxon>Rophitinae</taxon>
        <taxon>Dufourea</taxon>
    </lineage>
</organism>
<keyword evidence="2" id="KW-1003">Cell membrane</keyword>
<name>A0A154NXM3_DUFNO</name>
<evidence type="ECO:0000256" key="3">
    <source>
        <dbReference type="ARBA" id="ARBA00022606"/>
    </source>
</evidence>
<dbReference type="GO" id="GO:0004984">
    <property type="term" value="F:olfactory receptor activity"/>
    <property type="evidence" value="ECO:0007669"/>
    <property type="project" value="InterPro"/>
</dbReference>
<feature type="transmembrane region" description="Helical" evidence="10">
    <location>
        <begin position="861"/>
        <end position="881"/>
    </location>
</feature>
<feature type="transmembrane region" description="Helical" evidence="10">
    <location>
        <begin position="1142"/>
        <end position="1161"/>
    </location>
</feature>
<sequence length="1643" mass="186529">MRGPETQVKNSNLSLQWSRWMLKLFGAWPYSSDMSRQKKHMQWLINIVCYFLISFLFVPCGLFVTLEVEDTQNKLRLFGPLSFCVMAYMKYYSLLAHANDIRECIKRIEWDWRNIEHRQDRDIMMENAIHGGRLVKICIFFMYSGFVLYYIALPMSRGKVTAENQNLTFIPMVFPISSLMADSRNSPGNEIFFSIQFFGGIVIHGISAAACSLAAVLAVHVCGQMKVLMCWMGHLINAREDMSRSVDVRIANIVSQHVRILKCDTYNKLKLFGPLIFCMTAYIKYYSLMVHANDIRECIRHIEWDWKNVQHQEDRSIMIANANFGRRLVRVCTFFMYSGFLFYYIAVPVNVGKVVAEEGNRTFVPMVFPFSRLIADTRDSPTNEILFSIQLLGGMLIHGIAAGACSLAAAFAVHACGQMEVLKCWMEHLVDGREDMSKSVDVRIANIVSQHVRILKFLALIEKALTQISLAEFLGCTLDICLVGAMLMGELNYWSLSLKTKDILRCFDYLDTDWKMVGRPQDRRVMLKNAKVGRMVVTVAAFALNIGVFSHSLMAGFKKMEFNIGNDTYAMLRLPCPCYSKLIDARYSPINEIVFFVQVLSGLIVNLVTVGAYGFAAVFAMHVCGQLSIAMSYLDELVEPNMDQPNAQEKLGDIVDIHLRALKYWPLGHWFVGGINYTTLLMRSKEIRHCIEHMGTDWRIITRTKDQQIMMKNAKFGRYVSAFCAACMQGGVLSYCVVSALTMRVVQVGNETRTVHVLPCSVYKKLLNVDNSPMNEIVLVSQFLSAFIVNSSAVGAFSLAAVFAAHACGQLDVLMIWITEFVNDSRRQRKNACLNKIGVLVEHHLRVLSFISRIEDVMTRICFMEMFKCTLDICMLGYYILTEWSDKDVRNLTTYFVILMSMCFNIFTVCYIGEILSEQCIKVGEVVYMSNWYHLPDKLVLDLVLIITRSSVVVKITAGKLIRMSIYTFGDHLQTDWRLVTRVKDRQVMLKNAKNGRYVAVCCAAFMQAGVLSYCAVTAWSTRIVENGNRTGIVHVLPCTSVVGIFSLAAVFTAHACGQLNVLMAWITELVNESRGRNARIYLNEIGVVVEHHLRVLSFISRIEDVMTRICFLELVRCSFGICMLGYYILTEWSDHNFQNLTTYFMIMGSMTFNVFIVCYIGELLTEQCKKVGEVIYMTEWYCLPHKCVLDLTMIIARSSLLIKITAAKMIHMSVSTFGDVSMLYRLHERKFVNLYSLHENVIPDGDNRGDDWMHSVRINRWLLKPIGVWPVSLCVDTMEKMITVLLVLISASLIGFLLVPCALCTILDKTDDLDMKIKMIGPLSFCVMAAIKYCILVSRGGQISKCIRIIRSDWTRTNMDELVGNKEIMIEYANIGRSLAIFCAGFMYSGGFFYTAVMPLCTKRTEIIDNVTVRSQAFPIYRGLLDPRTSPSFEIVQLTQCLAGFVIYSVTVGACSLAAVFVMHACGQFRILGMKLDRLVNCSMGRADRKVTEQCLGDIVQHHLRILGFITQVEELLNEICFVEFVGCTLNICFLGYYLLTEWEQSDPIGALTYCTLLISFTFNIFILCYIGEILSEECKKIGLTAYMINWYRLPGKEALDLILIFAVSNSSRKLTAGKLVELSLGSFCSVSNTIYYCMIQD</sequence>
<dbReference type="EMBL" id="KQ434778">
    <property type="protein sequence ID" value="KZC04302.1"/>
    <property type="molecule type" value="Genomic_DNA"/>
</dbReference>
<feature type="transmembrane region" description="Helical" evidence="10">
    <location>
        <begin position="893"/>
        <end position="912"/>
    </location>
</feature>
<feature type="transmembrane region" description="Helical" evidence="10">
    <location>
        <begin position="1110"/>
        <end position="1130"/>
    </location>
</feature>
<evidence type="ECO:0000313" key="11">
    <source>
        <dbReference type="EMBL" id="KZC04302.1"/>
    </source>
</evidence>
<feature type="transmembrane region" description="Helical" evidence="10">
    <location>
        <begin position="134"/>
        <end position="152"/>
    </location>
</feature>
<evidence type="ECO:0000256" key="5">
    <source>
        <dbReference type="ARBA" id="ARBA00022725"/>
    </source>
</evidence>
<dbReference type="STRING" id="178035.A0A154NXM3"/>
<keyword evidence="12" id="KW-1185">Reference proteome</keyword>
<feature type="transmembrane region" description="Helical" evidence="10">
    <location>
        <begin position="783"/>
        <end position="805"/>
    </location>
</feature>
<feature type="transmembrane region" description="Helical" evidence="10">
    <location>
        <begin position="191"/>
        <end position="219"/>
    </location>
</feature>
<evidence type="ECO:0000256" key="2">
    <source>
        <dbReference type="ARBA" id="ARBA00022475"/>
    </source>
</evidence>
<protein>
    <submittedName>
        <fullName evidence="11">Putative odorant receptor 13a</fullName>
    </submittedName>
</protein>
<dbReference type="GO" id="GO:0005886">
    <property type="term" value="C:plasma membrane"/>
    <property type="evidence" value="ECO:0007669"/>
    <property type="project" value="UniProtKB-SubCell"/>
</dbReference>
<evidence type="ECO:0000256" key="7">
    <source>
        <dbReference type="ARBA" id="ARBA00023136"/>
    </source>
</evidence>
<feature type="transmembrane region" description="Helical" evidence="10">
    <location>
        <begin position="43"/>
        <end position="65"/>
    </location>
</feature>
<dbReference type="Proteomes" id="UP000076502">
    <property type="component" value="Unassembled WGS sequence"/>
</dbReference>
<comment type="subcellular location">
    <subcellularLocation>
        <location evidence="1">Cell membrane</location>
        <topology evidence="1">Multi-pass membrane protein</topology>
    </subcellularLocation>
</comment>
<dbReference type="GO" id="GO:0007165">
    <property type="term" value="P:signal transduction"/>
    <property type="evidence" value="ECO:0007669"/>
    <property type="project" value="UniProtKB-KW"/>
</dbReference>
<keyword evidence="4 10" id="KW-0812">Transmembrane</keyword>
<feature type="transmembrane region" description="Helical" evidence="10">
    <location>
        <begin position="998"/>
        <end position="1020"/>
    </location>
</feature>
<feature type="transmembrane region" description="Helical" evidence="10">
    <location>
        <begin position="719"/>
        <end position="741"/>
    </location>
</feature>
<dbReference type="OrthoDB" id="6614360at2759"/>
<evidence type="ECO:0000256" key="10">
    <source>
        <dbReference type="SAM" id="Phobius"/>
    </source>
</evidence>
<evidence type="ECO:0000256" key="4">
    <source>
        <dbReference type="ARBA" id="ARBA00022692"/>
    </source>
</evidence>
<keyword evidence="8 11" id="KW-0675">Receptor</keyword>
<feature type="transmembrane region" description="Helical" evidence="10">
    <location>
        <begin position="385"/>
        <end position="413"/>
    </location>
</feature>
<feature type="transmembrane region" description="Helical" evidence="10">
    <location>
        <begin position="1552"/>
        <end position="1572"/>
    </location>
</feature>
<feature type="transmembrane region" description="Helical" evidence="10">
    <location>
        <begin position="532"/>
        <end position="553"/>
    </location>
</feature>
<dbReference type="GO" id="GO:0005549">
    <property type="term" value="F:odorant binding"/>
    <property type="evidence" value="ECO:0007669"/>
    <property type="project" value="InterPro"/>
</dbReference>